<evidence type="ECO:0000313" key="3">
    <source>
        <dbReference type="EMBL" id="OUP15069.1"/>
    </source>
</evidence>
<dbReference type="Pfam" id="PF18186">
    <property type="entry name" value="SLATT_4"/>
    <property type="match status" value="1"/>
</dbReference>
<dbReference type="RefSeq" id="WP_005652528.1">
    <property type="nucleotide sequence ID" value="NZ_NFJX01000024.1"/>
</dbReference>
<dbReference type="Proteomes" id="UP000195950">
    <property type="component" value="Unassembled WGS sequence"/>
</dbReference>
<keyword evidence="1" id="KW-0472">Membrane</keyword>
<dbReference type="InterPro" id="IPR040811">
    <property type="entry name" value="SLATT_4"/>
</dbReference>
<protein>
    <recommendedName>
        <fullName evidence="2">SMODS and SLOG-associating 2TM effector domain-containing protein</fullName>
    </recommendedName>
</protein>
<dbReference type="AlphaFoldDB" id="A0A1Y4I964"/>
<dbReference type="NCBIfam" id="NF033632">
    <property type="entry name" value="SLATT_4"/>
    <property type="match status" value="1"/>
</dbReference>
<keyword evidence="1" id="KW-1133">Transmembrane helix</keyword>
<gene>
    <name evidence="3" type="ORF">B5F32_18690</name>
</gene>
<evidence type="ECO:0000259" key="2">
    <source>
        <dbReference type="Pfam" id="PF18186"/>
    </source>
</evidence>
<organism evidence="3 4">
    <name type="scientific">Parabacteroides distasonis</name>
    <dbReference type="NCBI Taxonomy" id="823"/>
    <lineage>
        <taxon>Bacteria</taxon>
        <taxon>Pseudomonadati</taxon>
        <taxon>Bacteroidota</taxon>
        <taxon>Bacteroidia</taxon>
        <taxon>Bacteroidales</taxon>
        <taxon>Tannerellaceae</taxon>
        <taxon>Parabacteroides</taxon>
    </lineage>
</organism>
<evidence type="ECO:0000313" key="4">
    <source>
        <dbReference type="Proteomes" id="UP000195950"/>
    </source>
</evidence>
<keyword evidence="1" id="KW-0812">Transmembrane</keyword>
<proteinExistence type="predicted"/>
<evidence type="ECO:0000256" key="1">
    <source>
        <dbReference type="SAM" id="Phobius"/>
    </source>
</evidence>
<sequence>MDEQIKILYREILERFNKIIWTHKIHLCQANIYLSKKKKQNQILLVFSVLVSASAITNIFKWLPEIVIVPLMAFLALTLTYFTTKYKAENLEKKAADSERFAAVMHDLRNKYAGFLSDIKAELYTKEQISKKRTELEHIENIVYSGLVPQTSKEAVDAASFALKNKQESTTTNEEILQMISDNLQV</sequence>
<dbReference type="GeneID" id="77848537"/>
<feature type="transmembrane region" description="Helical" evidence="1">
    <location>
        <begin position="43"/>
        <end position="60"/>
    </location>
</feature>
<name>A0A1Y4I964_PARDI</name>
<reference evidence="4" key="1">
    <citation type="submission" date="2017-04" db="EMBL/GenBank/DDBJ databases">
        <title>Function of individual gut microbiota members based on whole genome sequencing of pure cultures obtained from chicken caecum.</title>
        <authorList>
            <person name="Medvecky M."/>
            <person name="Cejkova D."/>
            <person name="Polansky O."/>
            <person name="Karasova D."/>
            <person name="Kubasova T."/>
            <person name="Cizek A."/>
            <person name="Rychlik I."/>
        </authorList>
    </citation>
    <scope>NUCLEOTIDE SEQUENCE [LARGE SCALE GENOMIC DNA]</scope>
    <source>
        <strain evidence="4">An199</strain>
    </source>
</reference>
<accession>A0A1Y4I964</accession>
<feature type="transmembrane region" description="Helical" evidence="1">
    <location>
        <begin position="66"/>
        <end position="84"/>
    </location>
</feature>
<comment type="caution">
    <text evidence="3">The sequence shown here is derived from an EMBL/GenBank/DDBJ whole genome shotgun (WGS) entry which is preliminary data.</text>
</comment>
<dbReference type="EMBL" id="NFJX01000024">
    <property type="protein sequence ID" value="OUP15069.1"/>
    <property type="molecule type" value="Genomic_DNA"/>
</dbReference>
<feature type="domain" description="SMODS and SLOG-associating 2TM effector" evidence="2">
    <location>
        <begin position="9"/>
        <end position="175"/>
    </location>
</feature>